<gene>
    <name evidence="5" type="ORF">BCR23_01390</name>
</gene>
<feature type="compositionally biased region" description="Basic and acidic residues" evidence="3">
    <location>
        <begin position="304"/>
        <end position="315"/>
    </location>
</feature>
<evidence type="ECO:0000256" key="2">
    <source>
        <dbReference type="ARBA" id="ARBA00022801"/>
    </source>
</evidence>
<reference evidence="6" key="1">
    <citation type="submission" date="2016-09" db="EMBL/GenBank/DDBJ databases">
        <authorList>
            <person name="Gulvik C.A."/>
        </authorList>
    </citation>
    <scope>NUCLEOTIDE SEQUENCE [LARGE SCALE GENOMIC DNA]</scope>
    <source>
        <strain evidence="6">LMG 26306</strain>
    </source>
</reference>
<keyword evidence="4" id="KW-0472">Membrane</keyword>
<comment type="caution">
    <text evidence="5">The sequence shown here is derived from an EMBL/GenBank/DDBJ whole genome shotgun (WGS) entry which is preliminary data.</text>
</comment>
<dbReference type="Gene3D" id="3.10.450.30">
    <property type="entry name" value="Microbial ribonucleases"/>
    <property type="match status" value="1"/>
</dbReference>
<feature type="transmembrane region" description="Helical" evidence="4">
    <location>
        <begin position="142"/>
        <end position="162"/>
    </location>
</feature>
<dbReference type="RefSeq" id="WP_069633708.1">
    <property type="nucleotide sequence ID" value="NZ_JXKZ01000001.1"/>
</dbReference>
<dbReference type="InterPro" id="IPR000026">
    <property type="entry name" value="N1-like"/>
</dbReference>
<evidence type="ECO:0000313" key="6">
    <source>
        <dbReference type="Proteomes" id="UP000094764"/>
    </source>
</evidence>
<evidence type="ECO:0008006" key="7">
    <source>
        <dbReference type="Google" id="ProtNLM"/>
    </source>
</evidence>
<dbReference type="GO" id="GO:0004521">
    <property type="term" value="F:RNA endonuclease activity"/>
    <property type="evidence" value="ECO:0007669"/>
    <property type="project" value="InterPro"/>
</dbReference>
<proteinExistence type="predicted"/>
<keyword evidence="1" id="KW-0540">Nuclease</keyword>
<accession>A0A1E5H2W7</accession>
<evidence type="ECO:0000256" key="1">
    <source>
        <dbReference type="ARBA" id="ARBA00022722"/>
    </source>
</evidence>
<keyword evidence="6" id="KW-1185">Reference proteome</keyword>
<feature type="region of interest" description="Disordered" evidence="3">
    <location>
        <begin position="279"/>
        <end position="315"/>
    </location>
</feature>
<evidence type="ECO:0000313" key="5">
    <source>
        <dbReference type="EMBL" id="OEG19368.1"/>
    </source>
</evidence>
<dbReference type="SUPFAM" id="SSF53933">
    <property type="entry name" value="Microbial ribonucleases"/>
    <property type="match status" value="1"/>
</dbReference>
<dbReference type="AlphaFoldDB" id="A0A1E5H2W7"/>
<dbReference type="Pfam" id="PF00545">
    <property type="entry name" value="Ribonuclease"/>
    <property type="match status" value="1"/>
</dbReference>
<dbReference type="EMBL" id="MIKB01000001">
    <property type="protein sequence ID" value="OEG19368.1"/>
    <property type="molecule type" value="Genomic_DNA"/>
</dbReference>
<sequence length="351" mass="38174">MKKTVKKVAQKVWNGVKKVASAVWNGVKKAASAVWNAVVPSSPRAASTWGSVASGIHYVGNYAPGAYYPQRNYVGVNYIGALNRQPVGSQAYQQVLYYQSAAYRYQVQVARAQATRTAATVRIKKVCDTADKKWMGTKKSSMGAEALLGLPTLIGGGSALTAAEAGSALLTGAFGGLLIGTGYLVGKGINQRAKDLRTDDGIDARNYGVNKLPKGWSSNDYNVSGQRGSLVVDNLGRRRISIDHTNGKTTYYSTTGETLDSNSDNIPDKVIDVLDHIKKHKGTPPDGYKGGREYKNNPQPGKQKLPDGKYKEYDVDPKIKGQDRNAERLVVDEEGNAWYTDDHYDTFKKVK</sequence>
<name>A0A1E5H2W7_9ENTE</name>
<dbReference type="STRING" id="903983.BCR23_01390"/>
<dbReference type="InterPro" id="IPR016191">
    <property type="entry name" value="Ribonuclease/ribotoxin"/>
</dbReference>
<dbReference type="Proteomes" id="UP000094764">
    <property type="component" value="Unassembled WGS sequence"/>
</dbReference>
<keyword evidence="4" id="KW-1133">Transmembrane helix</keyword>
<evidence type="ECO:0000256" key="4">
    <source>
        <dbReference type="SAM" id="Phobius"/>
    </source>
</evidence>
<protein>
    <recommendedName>
        <fullName evidence="7">Pre-toxin TG domain-containing protein</fullName>
    </recommendedName>
</protein>
<dbReference type="GO" id="GO:0003723">
    <property type="term" value="F:RNA binding"/>
    <property type="evidence" value="ECO:0007669"/>
    <property type="project" value="InterPro"/>
</dbReference>
<keyword evidence="4" id="KW-0812">Transmembrane</keyword>
<feature type="transmembrane region" description="Helical" evidence="4">
    <location>
        <begin position="168"/>
        <end position="186"/>
    </location>
</feature>
<organism evidence="5 6">
    <name type="scientific">Enterococcus quebecensis</name>
    <dbReference type="NCBI Taxonomy" id="903983"/>
    <lineage>
        <taxon>Bacteria</taxon>
        <taxon>Bacillati</taxon>
        <taxon>Bacillota</taxon>
        <taxon>Bacilli</taxon>
        <taxon>Lactobacillales</taxon>
        <taxon>Enterococcaceae</taxon>
        <taxon>Enterococcus</taxon>
    </lineage>
</organism>
<keyword evidence="2" id="KW-0378">Hydrolase</keyword>
<evidence type="ECO:0000256" key="3">
    <source>
        <dbReference type="SAM" id="MobiDB-lite"/>
    </source>
</evidence>
<dbReference type="GO" id="GO:0016787">
    <property type="term" value="F:hydrolase activity"/>
    <property type="evidence" value="ECO:0007669"/>
    <property type="project" value="UniProtKB-KW"/>
</dbReference>